<evidence type="ECO:0008006" key="15">
    <source>
        <dbReference type="Google" id="ProtNLM"/>
    </source>
</evidence>
<evidence type="ECO:0000256" key="1">
    <source>
        <dbReference type="ARBA" id="ARBA00022670"/>
    </source>
</evidence>
<evidence type="ECO:0000256" key="7">
    <source>
        <dbReference type="PROSITE-ProRule" id="PRU00124"/>
    </source>
</evidence>
<dbReference type="PRINTS" id="PR00722">
    <property type="entry name" value="CHYMOTRYPSIN"/>
</dbReference>
<dbReference type="InterPro" id="IPR001314">
    <property type="entry name" value="Peptidase_S1A"/>
</dbReference>
<reference evidence="14" key="1">
    <citation type="submission" date="2011-05" db="EMBL/GenBank/DDBJ databases">
        <authorList>
            <person name="Richards S.R."/>
            <person name="Qu J."/>
            <person name="Jiang H."/>
            <person name="Jhangiani S.N."/>
            <person name="Agravi P."/>
            <person name="Goodspeed R."/>
            <person name="Gross S."/>
            <person name="Mandapat C."/>
            <person name="Jackson L."/>
            <person name="Mathew T."/>
            <person name="Pu L."/>
            <person name="Thornton R."/>
            <person name="Saada N."/>
            <person name="Wilczek-Boney K.B."/>
            <person name="Lee S."/>
            <person name="Kovar C."/>
            <person name="Wu Y."/>
            <person name="Scherer S.E."/>
            <person name="Worley K.C."/>
            <person name="Muzny D.M."/>
            <person name="Gibbs R."/>
        </authorList>
    </citation>
    <scope>NUCLEOTIDE SEQUENCE</scope>
    <source>
        <strain evidence="14">Brora</strain>
    </source>
</reference>
<evidence type="ECO:0000313" key="14">
    <source>
        <dbReference type="Proteomes" id="UP000014500"/>
    </source>
</evidence>
<feature type="disulfide bond" evidence="7">
    <location>
        <begin position="177"/>
        <end position="195"/>
    </location>
</feature>
<evidence type="ECO:0000256" key="8">
    <source>
        <dbReference type="SAM" id="MobiDB-lite"/>
    </source>
</evidence>
<keyword evidence="9" id="KW-1133">Transmembrane helix</keyword>
<dbReference type="GO" id="GO:0006508">
    <property type="term" value="P:proteolysis"/>
    <property type="evidence" value="ECO:0007669"/>
    <property type="project" value="UniProtKB-KW"/>
</dbReference>
<dbReference type="InterPro" id="IPR043504">
    <property type="entry name" value="Peptidase_S1_PA_chymotrypsin"/>
</dbReference>
<feature type="disulfide bond" evidence="7">
    <location>
        <begin position="189"/>
        <end position="204"/>
    </location>
</feature>
<dbReference type="Gene3D" id="2.60.40.60">
    <property type="entry name" value="Cadherins"/>
    <property type="match status" value="2"/>
</dbReference>
<feature type="compositionally biased region" description="Polar residues" evidence="8">
    <location>
        <begin position="1264"/>
        <end position="1276"/>
    </location>
</feature>
<feature type="domain" description="Cadherin" evidence="12">
    <location>
        <begin position="915"/>
        <end position="975"/>
    </location>
</feature>
<dbReference type="CDD" id="cd00112">
    <property type="entry name" value="LDLa"/>
    <property type="match status" value="1"/>
</dbReference>
<evidence type="ECO:0000256" key="6">
    <source>
        <dbReference type="PROSITE-ProRule" id="PRU00059"/>
    </source>
</evidence>
<dbReference type="Proteomes" id="UP000014500">
    <property type="component" value="Unassembled WGS sequence"/>
</dbReference>
<feature type="domain" description="Peptidase S1" evidence="11">
    <location>
        <begin position="230"/>
        <end position="468"/>
    </location>
</feature>
<dbReference type="CDD" id="cd00190">
    <property type="entry name" value="Tryp_SPc"/>
    <property type="match status" value="1"/>
</dbReference>
<evidence type="ECO:0000256" key="4">
    <source>
        <dbReference type="ARBA" id="ARBA00023157"/>
    </source>
</evidence>
<feature type="region of interest" description="Disordered" evidence="8">
    <location>
        <begin position="1346"/>
        <end position="1398"/>
    </location>
</feature>
<feature type="transmembrane region" description="Helical" evidence="9">
    <location>
        <begin position="1188"/>
        <end position="1211"/>
    </location>
</feature>
<keyword evidence="4 7" id="KW-1015">Disulfide bond</keyword>
<evidence type="ECO:0000259" key="10">
    <source>
        <dbReference type="PROSITE" id="PS01180"/>
    </source>
</evidence>
<dbReference type="SUPFAM" id="SSF50494">
    <property type="entry name" value="Trypsin-like serine proteases"/>
    <property type="match status" value="1"/>
</dbReference>
<dbReference type="Gene3D" id="2.60.120.290">
    <property type="entry name" value="Spermadhesin, CUB domain"/>
    <property type="match status" value="2"/>
</dbReference>
<evidence type="ECO:0000313" key="13">
    <source>
        <dbReference type="EnsemblMetazoa" id="SMAR009702-PA"/>
    </source>
</evidence>
<evidence type="ECO:0000256" key="9">
    <source>
        <dbReference type="SAM" id="Phobius"/>
    </source>
</evidence>
<dbReference type="InterPro" id="IPR036055">
    <property type="entry name" value="LDL_receptor-like_sf"/>
</dbReference>
<dbReference type="InterPro" id="IPR002172">
    <property type="entry name" value="LDrepeatLR_classA_rpt"/>
</dbReference>
<dbReference type="SUPFAM" id="SSF49854">
    <property type="entry name" value="Spermadhesin, CUB domain"/>
    <property type="match status" value="2"/>
</dbReference>
<dbReference type="InterPro" id="IPR035914">
    <property type="entry name" value="Sperma_CUB_dom_sf"/>
</dbReference>
<dbReference type="SMART" id="SM00020">
    <property type="entry name" value="Tryp_SPc"/>
    <property type="match status" value="1"/>
</dbReference>
<keyword evidence="9" id="KW-0472">Membrane</keyword>
<feature type="compositionally biased region" description="Basic and acidic residues" evidence="8">
    <location>
        <begin position="1251"/>
        <end position="1262"/>
    </location>
</feature>
<dbReference type="GO" id="GO:0004252">
    <property type="term" value="F:serine-type endopeptidase activity"/>
    <property type="evidence" value="ECO:0007669"/>
    <property type="project" value="InterPro"/>
</dbReference>
<dbReference type="Pfam" id="PF00089">
    <property type="entry name" value="Trypsin"/>
    <property type="match status" value="1"/>
</dbReference>
<dbReference type="FunFam" id="2.40.10.10:FF:000003">
    <property type="entry name" value="Transmembrane serine protease 3"/>
    <property type="match status" value="1"/>
</dbReference>
<dbReference type="PROSITE" id="PS00134">
    <property type="entry name" value="TRYPSIN_HIS"/>
    <property type="match status" value="1"/>
</dbReference>
<protein>
    <recommendedName>
        <fullName evidence="15">Peptidase S1 domain-containing protein</fullName>
    </recommendedName>
</protein>
<feature type="compositionally biased region" description="Basic and acidic residues" evidence="8">
    <location>
        <begin position="1380"/>
        <end position="1393"/>
    </location>
</feature>
<feature type="domain" description="Cadherin" evidence="12">
    <location>
        <begin position="630"/>
        <end position="729"/>
    </location>
</feature>
<evidence type="ECO:0000256" key="5">
    <source>
        <dbReference type="PROSITE-ProRule" id="PRU00043"/>
    </source>
</evidence>
<dbReference type="InterPro" id="IPR001254">
    <property type="entry name" value="Trypsin_dom"/>
</dbReference>
<dbReference type="Gene3D" id="4.10.400.10">
    <property type="entry name" value="Low-density Lipoprotein Receptor"/>
    <property type="match status" value="1"/>
</dbReference>
<keyword evidence="14" id="KW-1185">Reference proteome</keyword>
<comment type="caution">
    <text evidence="6">Lacks conserved residue(s) required for the propagation of feature annotation.</text>
</comment>
<evidence type="ECO:0000259" key="11">
    <source>
        <dbReference type="PROSITE" id="PS50240"/>
    </source>
</evidence>
<sequence length="1428" mass="160370">MCDYNVICKDVADWEIACGQKQPALLNSPHRVIKSESVNGVYSPNLSCSWLISAPSRQEIKLTFLKLNMENSKNCSNDRIDIYDGELSENHKIHSFCGKIKINEPDCSDVIHLNDTHGVITSPDYDENNPFNKYPPNTTVQWKITAPEGHFIQLHFLFMNIERSNSCERCGPNELMCATKNCISNEKRCNGVNNCPNQIDEINCIIPKSSLRECGIPAVAVTDIGPRPRIIGGRVSKHGNWPWQGALSIVSFNWEFQCGAIIIHPEWILTAAHCFRKISKPDRWALQVGKHNLSAREESAHERSIDKIIIHPKFGDKVPSSPFRNANDIALVHVRRPLEYTDYVIPACLPRPFEPIEKDIKIHVTGFGKTENFTNIGLLKQVELPVINQSICNEIHKNTLSDSMFCAGGQSGHDSCQGDSGGPAVVNYFGRWKLLGIVSWGDECAVEDKPGVYTKVSHFIPWIEETTGIRFTSTFANNLKDYCRIETTSGRSERFTILERTAKGVAIGHLIATHDATISSADVTLKLVTDNDEFSRFISIGAGESTKDPTRTQFTFFIKEEYDLFEHSQVAELIQILNCAPNTAPATDDIHLFITFTDENDRPEFSLTSMTYKLPRLPLKLPFSKMYTPIYVTDKDKENTDNGNLEFFVWTDANLKTKSQVLSAEGEKVGTNKYLVNLYLLQLLDAATSPEYNVILMAKDTGTKPLDATIPIKIIVESEEKENPNLPKFENTAKYYFSMNSLSGEVSLVDERPLIENRLTSVSLFIQVVVNNDKLLSDFSILTIKIIYAPQFERDSYSVYTYRDADLGTILWTANAGPLLVYSVNKDTSNLQGYYMLDSKSGSLSISSSLEKAGDKKIEIIASTVGVTVGYHSTEVTIHVLDRKNDQVLEKKCSIEENVENALCDGLTMTQSDNYQIISGNNDQVFEISNSQLRCKPQLDYEKTNFYNLVLRSETADQTIYLTVNVKDVKEAPYFETVSHIFAIAPWIQPDNRITTFRVSKIIAQDPESIFTKTSDLEYVFTNPDNLSNVFRLNSISGELHWMKTPSEKFYEAEIEATNKRQDPQSTYLNIKARYSCSDIFTLKLIVQSNSELDTNPKSIEKDLSTILKAQVVLILSKPDLNSDSESTFVYVLFAVVNDVVLSYQQIEKNLITSKEETEEKLGKFILQPHSSLLGAQENETGQPEQKLVIIIILSVIVCAMLVAIIGIVLFKKCSSSAPLQNDTSSKEVLRNGQIFSDSGVKIDIDKIDGKTKSSKMDEGQGRDNPSFQVSSEEVQTTTPSPTVKTATLTRLVNENEITFGEITEEHADDLHEIQVLEMDYELPAIDYKPGKRKSVSFIDANTVFTAPEEDEDDHENKNDNENSQIEPVDAPTASPPIDKIVENEESGEKNQEDALTPQVQIKCGIIEELYDPENQDKIEEFVLSAYM</sequence>
<feature type="region of interest" description="Disordered" evidence="8">
    <location>
        <begin position="1251"/>
        <end position="1283"/>
    </location>
</feature>
<dbReference type="GO" id="GO:0007156">
    <property type="term" value="P:homophilic cell adhesion via plasma membrane adhesion molecules"/>
    <property type="evidence" value="ECO:0007669"/>
    <property type="project" value="InterPro"/>
</dbReference>
<dbReference type="CDD" id="cd11304">
    <property type="entry name" value="Cadherin_repeat"/>
    <property type="match status" value="1"/>
</dbReference>
<dbReference type="Pfam" id="PF00057">
    <property type="entry name" value="Ldl_recept_a"/>
    <property type="match status" value="1"/>
</dbReference>
<reference evidence="13" key="2">
    <citation type="submission" date="2015-02" db="UniProtKB">
        <authorList>
            <consortium name="EnsemblMetazoa"/>
        </authorList>
    </citation>
    <scope>IDENTIFICATION</scope>
</reference>
<keyword evidence="5" id="KW-0106">Calcium</keyword>
<keyword evidence="2" id="KW-0378">Hydrolase</keyword>
<evidence type="ECO:0000259" key="12">
    <source>
        <dbReference type="PROSITE" id="PS50268"/>
    </source>
</evidence>
<dbReference type="PANTHER" id="PTHR24252">
    <property type="entry name" value="ACROSIN-RELATED"/>
    <property type="match status" value="1"/>
</dbReference>
<keyword evidence="1" id="KW-0645">Protease</keyword>
<evidence type="ECO:0000256" key="3">
    <source>
        <dbReference type="ARBA" id="ARBA00022825"/>
    </source>
</evidence>
<feature type="disulfide bond" evidence="7">
    <location>
        <begin position="170"/>
        <end position="182"/>
    </location>
</feature>
<dbReference type="PROSITE" id="PS50268">
    <property type="entry name" value="CADHERIN_2"/>
    <property type="match status" value="2"/>
</dbReference>
<keyword evidence="3" id="KW-0720">Serine protease</keyword>
<organism evidence="13 14">
    <name type="scientific">Strigamia maritima</name>
    <name type="common">European centipede</name>
    <name type="synonym">Geophilus maritimus</name>
    <dbReference type="NCBI Taxonomy" id="126957"/>
    <lineage>
        <taxon>Eukaryota</taxon>
        <taxon>Metazoa</taxon>
        <taxon>Ecdysozoa</taxon>
        <taxon>Arthropoda</taxon>
        <taxon>Myriapoda</taxon>
        <taxon>Chilopoda</taxon>
        <taxon>Pleurostigmophora</taxon>
        <taxon>Geophilomorpha</taxon>
        <taxon>Linotaeniidae</taxon>
        <taxon>Strigamia</taxon>
    </lineage>
</organism>
<feature type="domain" description="CUB" evidence="10">
    <location>
        <begin position="107"/>
        <end position="167"/>
    </location>
</feature>
<dbReference type="EnsemblMetazoa" id="SMAR009702-RA">
    <property type="protein sequence ID" value="SMAR009702-PA"/>
    <property type="gene ID" value="SMAR009702"/>
</dbReference>
<dbReference type="InterPro" id="IPR009003">
    <property type="entry name" value="Peptidase_S1_PA"/>
</dbReference>
<dbReference type="SMART" id="SM00192">
    <property type="entry name" value="LDLa"/>
    <property type="match status" value="1"/>
</dbReference>
<dbReference type="PROSITE" id="PS50068">
    <property type="entry name" value="LDLRA_2"/>
    <property type="match status" value="1"/>
</dbReference>
<dbReference type="PANTHER" id="PTHR24252:SF18">
    <property type="entry name" value="OVOCHYMASE 1"/>
    <property type="match status" value="1"/>
</dbReference>
<feature type="domain" description="CUB" evidence="10">
    <location>
        <begin position="18"/>
        <end position="99"/>
    </location>
</feature>
<dbReference type="CDD" id="cd00041">
    <property type="entry name" value="CUB"/>
    <property type="match status" value="2"/>
</dbReference>
<dbReference type="SUPFAM" id="SSF57424">
    <property type="entry name" value="LDL receptor-like module"/>
    <property type="match status" value="1"/>
</dbReference>
<dbReference type="eggNOG" id="KOG3627">
    <property type="taxonomic scope" value="Eukaryota"/>
</dbReference>
<dbReference type="InterPro" id="IPR018114">
    <property type="entry name" value="TRYPSIN_HIS"/>
</dbReference>
<dbReference type="InterPro" id="IPR000859">
    <property type="entry name" value="CUB_dom"/>
</dbReference>
<dbReference type="GO" id="GO:0005509">
    <property type="term" value="F:calcium ion binding"/>
    <property type="evidence" value="ECO:0007669"/>
    <property type="project" value="UniProtKB-UniRule"/>
</dbReference>
<dbReference type="Gene3D" id="2.40.10.10">
    <property type="entry name" value="Trypsin-like serine proteases"/>
    <property type="match status" value="1"/>
</dbReference>
<dbReference type="InterPro" id="IPR015919">
    <property type="entry name" value="Cadherin-like_sf"/>
</dbReference>
<dbReference type="SMART" id="SM00042">
    <property type="entry name" value="CUB"/>
    <property type="match status" value="1"/>
</dbReference>
<name>T1J7P7_STRMM</name>
<keyword evidence="9" id="KW-0812">Transmembrane</keyword>
<dbReference type="PROSITE" id="PS01180">
    <property type="entry name" value="CUB"/>
    <property type="match status" value="2"/>
</dbReference>
<dbReference type="STRING" id="126957.T1J7P7"/>
<dbReference type="EMBL" id="JH431938">
    <property type="status" value="NOT_ANNOTATED_CDS"/>
    <property type="molecule type" value="Genomic_DNA"/>
</dbReference>
<evidence type="ECO:0000256" key="2">
    <source>
        <dbReference type="ARBA" id="ARBA00022801"/>
    </source>
</evidence>
<dbReference type="SUPFAM" id="SSF49313">
    <property type="entry name" value="Cadherin-like"/>
    <property type="match status" value="2"/>
</dbReference>
<dbReference type="GO" id="GO:0016020">
    <property type="term" value="C:membrane"/>
    <property type="evidence" value="ECO:0007669"/>
    <property type="project" value="InterPro"/>
</dbReference>
<dbReference type="InterPro" id="IPR002126">
    <property type="entry name" value="Cadherin-like_dom"/>
</dbReference>
<dbReference type="HOGENOM" id="CLU_252662_0_0_1"/>
<dbReference type="Pfam" id="PF00431">
    <property type="entry name" value="CUB"/>
    <property type="match status" value="2"/>
</dbReference>
<accession>T1J7P7</accession>
<proteinExistence type="predicted"/>
<dbReference type="PROSITE" id="PS50240">
    <property type="entry name" value="TRYPSIN_DOM"/>
    <property type="match status" value="1"/>
</dbReference>